<evidence type="ECO:0000256" key="1">
    <source>
        <dbReference type="ARBA" id="ARBA00023002"/>
    </source>
</evidence>
<evidence type="ECO:0000313" key="4">
    <source>
        <dbReference type="Proteomes" id="UP001230328"/>
    </source>
</evidence>
<dbReference type="Pfam" id="PF01494">
    <property type="entry name" value="FAD_binding_3"/>
    <property type="match status" value="1"/>
</dbReference>
<gene>
    <name evidence="3" type="ORF">QF035_002648</name>
</gene>
<proteinExistence type="predicted"/>
<name>A0ABU0SNC2_9ACTN</name>
<dbReference type="InterPro" id="IPR050631">
    <property type="entry name" value="PheA/TfdB_FAD_monoxygenase"/>
</dbReference>
<feature type="domain" description="FAD-binding" evidence="2">
    <location>
        <begin position="7"/>
        <end position="349"/>
    </location>
</feature>
<protein>
    <submittedName>
        <fullName evidence="3">Flavoprotein hydroxylase</fullName>
    </submittedName>
</protein>
<dbReference type="NCBIfam" id="NF004829">
    <property type="entry name" value="PRK06183.1-3"/>
    <property type="match status" value="1"/>
</dbReference>
<reference evidence="3 4" key="1">
    <citation type="submission" date="2023-07" db="EMBL/GenBank/DDBJ databases">
        <title>Comparative genomics of wheat-associated soil bacteria to identify genetic determinants of phenazine resistance.</title>
        <authorList>
            <person name="Mouncey N."/>
        </authorList>
    </citation>
    <scope>NUCLEOTIDE SEQUENCE [LARGE SCALE GENOMIC DNA]</scope>
    <source>
        <strain evidence="3 4">V2I4</strain>
    </source>
</reference>
<evidence type="ECO:0000259" key="2">
    <source>
        <dbReference type="Pfam" id="PF01494"/>
    </source>
</evidence>
<dbReference type="SUPFAM" id="SSF51905">
    <property type="entry name" value="FAD/NAD(P)-binding domain"/>
    <property type="match status" value="1"/>
</dbReference>
<keyword evidence="1" id="KW-0560">Oxidoreductase</keyword>
<dbReference type="PRINTS" id="PR00420">
    <property type="entry name" value="RNGMNOXGNASE"/>
</dbReference>
<dbReference type="PANTHER" id="PTHR43476:SF3">
    <property type="entry name" value="FAD-BINDING MONOOXYGENASE"/>
    <property type="match status" value="1"/>
</dbReference>
<organism evidence="3 4">
    <name type="scientific">Streptomyces umbrinus</name>
    <dbReference type="NCBI Taxonomy" id="67370"/>
    <lineage>
        <taxon>Bacteria</taxon>
        <taxon>Bacillati</taxon>
        <taxon>Actinomycetota</taxon>
        <taxon>Actinomycetes</taxon>
        <taxon>Kitasatosporales</taxon>
        <taxon>Streptomycetaceae</taxon>
        <taxon>Streptomyces</taxon>
        <taxon>Streptomyces phaeochromogenes group</taxon>
    </lineage>
</organism>
<dbReference type="PANTHER" id="PTHR43476">
    <property type="entry name" value="3-(3-HYDROXY-PHENYL)PROPIONATE/3-HYDROXYCINNAMIC ACID HYDROXYLASE"/>
    <property type="match status" value="1"/>
</dbReference>
<dbReference type="Proteomes" id="UP001230328">
    <property type="component" value="Unassembled WGS sequence"/>
</dbReference>
<keyword evidence="4" id="KW-1185">Reference proteome</keyword>
<evidence type="ECO:0000313" key="3">
    <source>
        <dbReference type="EMBL" id="MDQ1025066.1"/>
    </source>
</evidence>
<dbReference type="InterPro" id="IPR036188">
    <property type="entry name" value="FAD/NAD-bd_sf"/>
</dbReference>
<dbReference type="Gene3D" id="3.30.70.2450">
    <property type="match status" value="1"/>
</dbReference>
<dbReference type="Gene3D" id="3.50.50.60">
    <property type="entry name" value="FAD/NAD(P)-binding domain"/>
    <property type="match status" value="1"/>
</dbReference>
<dbReference type="InterPro" id="IPR002938">
    <property type="entry name" value="FAD-bd"/>
</dbReference>
<accession>A0ABU0SNC2</accession>
<dbReference type="EMBL" id="JAUSZI010000002">
    <property type="protein sequence ID" value="MDQ1025066.1"/>
    <property type="molecule type" value="Genomic_DNA"/>
</dbReference>
<sequence length="522" mass="57023">MNEDAVDADVLVVGYGPVGQVLSIMLAQRGWRVTVVEKYVEPYNLPRAVSFDRHVGRILGTIGVADALAPVCEPTKDYVVINGDGQTLMHFELNQDDRYRWPEAISFYQPGLESALVERGAQLSNLRLLRGYEAVGLTEKDDSARLTVRAAAGEQVLSARWLVGCDGANSFVRNHLGVSVSASDYAADWMACDVMPHDPEEFPSQNVQVADPVQPRVDLSAGPRHSRWEFMRLPDQSFEDFDTVENAWRLLTHFGVNPDNATLQRYVAYTCLGRNADRWRSSDSGRVFLAGDAAHVMPPHAGQGMCTGIRDVANLAWKLHLVLAGSAGEELLGTYEAERRPDAQRTVDMSVNLGQLIGTVDPTVAGYRDSVLLAERGSDDPPSRDPEAFARPGEEALKAGLFQHAADSLFSGRDSRIVPQARTSRADAGELCGGDLVLLSLEDPRTLVEPALAERLGRLGGSIVHLTPDVDIDGTYTTWLKEAVRAPAALVRPDFHVYGAARTRTEMTKLLNGLLEDISALP</sequence>
<comment type="caution">
    <text evidence="3">The sequence shown here is derived from an EMBL/GenBank/DDBJ whole genome shotgun (WGS) entry which is preliminary data.</text>
</comment>
<dbReference type="RefSeq" id="WP_307520375.1">
    <property type="nucleotide sequence ID" value="NZ_JAUSZI010000002.1"/>
</dbReference>